<evidence type="ECO:0000313" key="4">
    <source>
        <dbReference type="Proteomes" id="UP000307217"/>
    </source>
</evidence>
<sequence>MINIIIILFTLLYTSVTYAAVSTDVLNISSKRLAEDRKVVVKLPVDYQKNNNKTYPVVYVLDGETELDLTSSLLHRMYLANEAPQHIVIGIYNTDRLRDLAPTVNHDPRGPVGQGGGVDKFLDFLEMELVPHINQQYRVSQDKAIIGSSIGGLFVLHSLQSRPHLFQAHLAFSPAVWWGARKTLKQFKHFVQHTPDLNNFLYTSIGNEGGEMREVYDSLKPTIEKHLPKQLSFHSAVFPDVPHGLVLPASLLDGLTALIAYNKGKQR</sequence>
<protein>
    <submittedName>
        <fullName evidence="3">Esterase</fullName>
    </submittedName>
</protein>
<dbReference type="InterPro" id="IPR000801">
    <property type="entry name" value="Esterase-like"/>
</dbReference>
<reference evidence="3 4" key="1">
    <citation type="submission" date="2018-01" db="EMBL/GenBank/DDBJ databases">
        <authorList>
            <person name="Paulsen S."/>
            <person name="Gram L.K."/>
        </authorList>
    </citation>
    <scope>NUCLEOTIDE SEQUENCE [LARGE SCALE GENOMIC DNA]</scope>
    <source>
        <strain evidence="3 4">S3790</strain>
    </source>
</reference>
<dbReference type="Pfam" id="PF00756">
    <property type="entry name" value="Esterase"/>
    <property type="match status" value="1"/>
</dbReference>
<comment type="caution">
    <text evidence="3">The sequence shown here is derived from an EMBL/GenBank/DDBJ whole genome shotgun (WGS) entry which is preliminary data.</text>
</comment>
<accession>A0A5S3VDG5</accession>
<dbReference type="AlphaFoldDB" id="A0A5S3VDG5"/>
<keyword evidence="2" id="KW-0378">Hydrolase</keyword>
<dbReference type="SUPFAM" id="SSF53474">
    <property type="entry name" value="alpha/beta-Hydrolases"/>
    <property type="match status" value="1"/>
</dbReference>
<dbReference type="RefSeq" id="WP_138590276.1">
    <property type="nucleotide sequence ID" value="NZ_PNBX01000014.1"/>
</dbReference>
<proteinExistence type="inferred from homology"/>
<dbReference type="Gene3D" id="3.40.50.1820">
    <property type="entry name" value="alpha/beta hydrolase"/>
    <property type="match status" value="1"/>
</dbReference>
<dbReference type="InterPro" id="IPR052558">
    <property type="entry name" value="Siderophore_Hydrolase_D"/>
</dbReference>
<reference evidence="4" key="2">
    <citation type="submission" date="2019-06" db="EMBL/GenBank/DDBJ databases">
        <title>Co-occurence of chitin degradation, pigmentation and bioactivity in marine Pseudoalteromonas.</title>
        <authorList>
            <person name="Sonnenschein E.C."/>
            <person name="Bech P.K."/>
        </authorList>
    </citation>
    <scope>NUCLEOTIDE SEQUENCE [LARGE SCALE GENOMIC DNA]</scope>
    <source>
        <strain evidence="4">S3790</strain>
    </source>
</reference>
<evidence type="ECO:0000313" key="3">
    <source>
        <dbReference type="EMBL" id="TMO69657.1"/>
    </source>
</evidence>
<name>A0A5S3VDG5_9GAMM</name>
<dbReference type="Proteomes" id="UP000307217">
    <property type="component" value="Unassembled WGS sequence"/>
</dbReference>
<dbReference type="GO" id="GO:0016788">
    <property type="term" value="F:hydrolase activity, acting on ester bonds"/>
    <property type="evidence" value="ECO:0007669"/>
    <property type="project" value="TreeGrafter"/>
</dbReference>
<dbReference type="OrthoDB" id="9784036at2"/>
<gene>
    <name evidence="3" type="ORF">CWC19_04185</name>
</gene>
<evidence type="ECO:0000256" key="2">
    <source>
        <dbReference type="ARBA" id="ARBA00022801"/>
    </source>
</evidence>
<comment type="similarity">
    <text evidence="1">Belongs to the esterase D family.</text>
</comment>
<dbReference type="InterPro" id="IPR029058">
    <property type="entry name" value="AB_hydrolase_fold"/>
</dbReference>
<dbReference type="PANTHER" id="PTHR40841:SF2">
    <property type="entry name" value="SIDEROPHORE-DEGRADING ESTERASE (EUROFUNG)"/>
    <property type="match status" value="1"/>
</dbReference>
<evidence type="ECO:0000256" key="1">
    <source>
        <dbReference type="ARBA" id="ARBA00005622"/>
    </source>
</evidence>
<dbReference type="EMBL" id="PNBX01000014">
    <property type="protein sequence ID" value="TMO69657.1"/>
    <property type="molecule type" value="Genomic_DNA"/>
</dbReference>
<organism evidence="3 4">
    <name type="scientific">Pseudoalteromonas aurantia</name>
    <dbReference type="NCBI Taxonomy" id="43654"/>
    <lineage>
        <taxon>Bacteria</taxon>
        <taxon>Pseudomonadati</taxon>
        <taxon>Pseudomonadota</taxon>
        <taxon>Gammaproteobacteria</taxon>
        <taxon>Alteromonadales</taxon>
        <taxon>Pseudoalteromonadaceae</taxon>
        <taxon>Pseudoalteromonas</taxon>
    </lineage>
</organism>
<dbReference type="PANTHER" id="PTHR40841">
    <property type="entry name" value="SIDEROPHORE TRIACETYLFUSARININE C ESTERASE"/>
    <property type="match status" value="1"/>
</dbReference>